<evidence type="ECO:0000313" key="2">
    <source>
        <dbReference type="Proteomes" id="UP000199729"/>
    </source>
</evidence>
<organism evidence="1 2">
    <name type="scientific">Vitreoscilla filiformis</name>
    <dbReference type="NCBI Taxonomy" id="63"/>
    <lineage>
        <taxon>Bacteria</taxon>
        <taxon>Pseudomonadati</taxon>
        <taxon>Pseudomonadota</taxon>
        <taxon>Betaproteobacteria</taxon>
        <taxon>Neisseriales</taxon>
        <taxon>Neisseriaceae</taxon>
        <taxon>Vitreoscilla</taxon>
    </lineage>
</organism>
<gene>
    <name evidence="1" type="ORF">VITFI_CDS2222</name>
</gene>
<sequence>MLRFDGASTWAPFRQIENFKRATPKRWLTWVPMQHPDMSVFALRQGRGRYHRAP</sequence>
<dbReference type="Proteomes" id="UP000199729">
    <property type="component" value="Chromosome"/>
</dbReference>
<protein>
    <submittedName>
        <fullName evidence="1">Uncharacterized protein</fullName>
    </submittedName>
</protein>
<evidence type="ECO:0000313" key="1">
    <source>
        <dbReference type="EMBL" id="ASM78000.1"/>
    </source>
</evidence>
<keyword evidence="2" id="KW-1185">Reference proteome</keyword>
<reference evidence="1 2" key="1">
    <citation type="submission" date="2017-07" db="EMBL/GenBank/DDBJ databases">
        <title>Complete Genome Sequence of the cosmetic ferment Vitreoscilla filiformis (ATCC15551).</title>
        <authorList>
            <person name="Contreras S."/>
            <person name="Sagory-Zalkind P."/>
            <person name="Blanquart H."/>
            <person name="Iltis A."/>
            <person name="Morand S.C."/>
        </authorList>
    </citation>
    <scope>NUCLEOTIDE SEQUENCE [LARGE SCALE GENOMIC DNA]</scope>
    <source>
        <strain evidence="1 2">ATCC 15551</strain>
    </source>
</reference>
<name>A0A221KGR1_VITFI</name>
<dbReference type="KEGG" id="vff:VITFI_CDS2222"/>
<dbReference type="AlphaFoldDB" id="A0A221KGR1"/>
<proteinExistence type="predicted"/>
<accession>A0A221KGR1</accession>
<dbReference type="EMBL" id="CP022423">
    <property type="protein sequence ID" value="ASM78000.1"/>
    <property type="molecule type" value="Genomic_DNA"/>
</dbReference>